<dbReference type="AlphaFoldDB" id="A0AAY5EAT8"/>
<dbReference type="GO" id="GO:0005886">
    <property type="term" value="C:plasma membrane"/>
    <property type="evidence" value="ECO:0007669"/>
    <property type="project" value="UniProtKB-SubCell"/>
</dbReference>
<comment type="domain">
    <text evidence="2">The ZP domain is involved in the polymerization of the ZP proteins to form the zona pellucida.</text>
</comment>
<dbReference type="InterPro" id="IPR055356">
    <property type="entry name" value="ZP-N"/>
</dbReference>
<keyword evidence="2" id="KW-0165">Cleavage on pair of basic residues</keyword>
<evidence type="ECO:0000256" key="1">
    <source>
        <dbReference type="ARBA" id="ARBA00023157"/>
    </source>
</evidence>
<dbReference type="GO" id="GO:0035805">
    <property type="term" value="C:egg coat"/>
    <property type="evidence" value="ECO:0007669"/>
    <property type="project" value="UniProtKB-SubCell"/>
</dbReference>
<dbReference type="GO" id="GO:0007339">
    <property type="term" value="P:binding of sperm to zona pellucida"/>
    <property type="evidence" value="ECO:0007669"/>
    <property type="project" value="UniProtKB-UniRule"/>
</dbReference>
<dbReference type="Pfam" id="PF23344">
    <property type="entry name" value="ZP-N"/>
    <property type="match status" value="1"/>
</dbReference>
<keyword evidence="2" id="KW-0732">Signal</keyword>
<evidence type="ECO:0000313" key="4">
    <source>
        <dbReference type="Ensembl" id="ENSEEEP00000054030.1"/>
    </source>
</evidence>
<dbReference type="Gene3D" id="2.60.40.4100">
    <property type="entry name" value="Zona pellucida, ZP-C domain"/>
    <property type="match status" value="1"/>
</dbReference>
<dbReference type="PROSITE" id="PS51034">
    <property type="entry name" value="ZP_2"/>
    <property type="match status" value="1"/>
</dbReference>
<evidence type="ECO:0000256" key="2">
    <source>
        <dbReference type="RuleBase" id="RU367066"/>
    </source>
</evidence>
<reference evidence="4 5" key="1">
    <citation type="submission" date="2020-05" db="EMBL/GenBank/DDBJ databases">
        <title>Electrophorus electricus (electric eel) genome, fEleEle1, primary haplotype.</title>
        <authorList>
            <person name="Myers G."/>
            <person name="Meyer A."/>
            <person name="Fedrigo O."/>
            <person name="Formenti G."/>
            <person name="Rhie A."/>
            <person name="Tracey A."/>
            <person name="Sims Y."/>
            <person name="Jarvis E.D."/>
        </authorList>
    </citation>
    <scope>NUCLEOTIDE SEQUENCE [LARGE SCALE GENOMIC DNA]</scope>
</reference>
<dbReference type="Ensembl" id="ENSEEET00000025706.2">
    <property type="protein sequence ID" value="ENSEEEP00000054030.1"/>
    <property type="gene ID" value="ENSEEEG00000012266.2"/>
</dbReference>
<dbReference type="InterPro" id="IPR001507">
    <property type="entry name" value="ZP_dom"/>
</dbReference>
<keyword evidence="2" id="KW-0272">Extracellular matrix</keyword>
<dbReference type="GO" id="GO:0035803">
    <property type="term" value="P:egg coat formation"/>
    <property type="evidence" value="ECO:0007669"/>
    <property type="project" value="UniProtKB-UniRule"/>
</dbReference>
<reference evidence="4" key="2">
    <citation type="submission" date="2025-08" db="UniProtKB">
        <authorList>
            <consortium name="Ensembl"/>
        </authorList>
    </citation>
    <scope>IDENTIFICATION</scope>
</reference>
<comment type="function">
    <text evidence="2">Component of the zona pellucida, an extracellular matrix surrounding oocytes which mediates sperm binding, induction of the acrosome reaction and prevents post-fertilization polyspermy. The zona pellucida is composed of 3 to 4 glycoproteins, ZP1, ZP2, ZP3, and ZP4. ZP3 is essential for sperm binding and zona matrix formation.</text>
</comment>
<dbReference type="InterPro" id="IPR055355">
    <property type="entry name" value="ZP-C"/>
</dbReference>
<dbReference type="GeneTree" id="ENSGT01030000234567"/>
<dbReference type="Pfam" id="PF00100">
    <property type="entry name" value="Zona_pellucida"/>
    <property type="match status" value="1"/>
</dbReference>
<gene>
    <name evidence="4" type="primary">LOC113568906</name>
</gene>
<keyword evidence="2" id="KW-0472">Membrane</keyword>
<sequence>MYLPRAYPQTVHLLPTQEPIPVPNVAADTQPVVQPSPKVKDNDTKLPWKFPTVQGEPKHPLVHSELQEQPRAAQSIAVKCGENAVQVEVKRDFFGTGQWVDPSSITLGGCAVTAEDPAAGVLVFHSALQGCNSMTRISCLSSVFADDWKFERPSNVYFLGEVMNIEASVTQFHHVPLRVFVDNCVASASHNMKADPRYSFIENHGCFIDGKIANSSFLPRLHDGELQFHLETFQFQQDTALHVQVYITCMLKATPVSSPTDVEHKACSFVTNGWLPADDNQVCNCCNTKCEYSLTFLIAGLQWEAEATIGPIVVLEK</sequence>
<dbReference type="PANTHER" id="PTHR11576">
    <property type="entry name" value="ZONA PELLUCIDA SPERM-BINDING PROTEIN 3"/>
    <property type="match status" value="1"/>
</dbReference>
<dbReference type="PANTHER" id="PTHR11576:SF2">
    <property type="entry name" value="ZONA PELLUCIDA SPERM-BINDING PROTEIN 3"/>
    <property type="match status" value="1"/>
</dbReference>
<keyword evidence="5" id="KW-1185">Reference proteome</keyword>
<evidence type="ECO:0000259" key="3">
    <source>
        <dbReference type="PROSITE" id="PS51034"/>
    </source>
</evidence>
<dbReference type="GO" id="GO:0035804">
    <property type="term" value="F:structural constituent of egg coat"/>
    <property type="evidence" value="ECO:0007669"/>
    <property type="project" value="UniProtKB-UniRule"/>
</dbReference>
<dbReference type="Gene3D" id="2.60.40.3210">
    <property type="entry name" value="Zona pellucida, ZP-N domain"/>
    <property type="match status" value="1"/>
</dbReference>
<keyword evidence="2" id="KW-1003">Cell membrane</keyword>
<keyword evidence="1 2" id="KW-1015">Disulfide bond</keyword>
<feature type="domain" description="ZP" evidence="3">
    <location>
        <begin position="1"/>
        <end position="274"/>
    </location>
</feature>
<protein>
    <recommendedName>
        <fullName evidence="2">Zona pellucida sperm-binding protein 3</fullName>
    </recommendedName>
</protein>
<dbReference type="SMART" id="SM00241">
    <property type="entry name" value="ZP"/>
    <property type="match status" value="1"/>
</dbReference>
<comment type="PTM">
    <text evidence="2">Proteolytically cleaved before the transmembrane segment to yield the secreted ectodomain incorporated in the zona pellucida.</text>
</comment>
<comment type="similarity">
    <text evidence="2">Belongs to the ZP domain family. ZPC subfamily.</text>
</comment>
<organism evidence="4 5">
    <name type="scientific">Electrophorus electricus</name>
    <name type="common">Electric eel</name>
    <name type="synonym">Gymnotus electricus</name>
    <dbReference type="NCBI Taxonomy" id="8005"/>
    <lineage>
        <taxon>Eukaryota</taxon>
        <taxon>Metazoa</taxon>
        <taxon>Chordata</taxon>
        <taxon>Craniata</taxon>
        <taxon>Vertebrata</taxon>
        <taxon>Euteleostomi</taxon>
        <taxon>Actinopterygii</taxon>
        <taxon>Neopterygii</taxon>
        <taxon>Teleostei</taxon>
        <taxon>Ostariophysi</taxon>
        <taxon>Gymnotiformes</taxon>
        <taxon>Gymnotoidei</taxon>
        <taxon>Gymnotidae</taxon>
        <taxon>Electrophorus</taxon>
    </lineage>
</organism>
<proteinExistence type="inferred from homology"/>
<dbReference type="GO" id="GO:0032190">
    <property type="term" value="F:acrosin binding"/>
    <property type="evidence" value="ECO:0007669"/>
    <property type="project" value="TreeGrafter"/>
</dbReference>
<dbReference type="GO" id="GO:2000344">
    <property type="term" value="P:positive regulation of acrosome reaction"/>
    <property type="evidence" value="ECO:0007669"/>
    <property type="project" value="UniProtKB-UniRule"/>
</dbReference>
<comment type="subcellular location">
    <subcellularLocation>
        <location evidence="2">Zona pellucida</location>
    </subcellularLocation>
    <subcellularLocation>
        <location evidence="2">Cell membrane</location>
        <topology evidence="2">Single-pass type I membrane protein</topology>
    </subcellularLocation>
</comment>
<dbReference type="FunFam" id="2.60.40.4100:FF:000002">
    <property type="entry name" value="Zona pellucida sperm-binding protein 3"/>
    <property type="match status" value="1"/>
</dbReference>
<accession>A0AAY5EAT8</accession>
<reference evidence="4" key="3">
    <citation type="submission" date="2025-09" db="UniProtKB">
        <authorList>
            <consortium name="Ensembl"/>
        </authorList>
    </citation>
    <scope>IDENTIFICATION</scope>
</reference>
<evidence type="ECO:0000313" key="5">
    <source>
        <dbReference type="Proteomes" id="UP000314983"/>
    </source>
</evidence>
<dbReference type="Proteomes" id="UP000314983">
    <property type="component" value="Chromosome 3"/>
</dbReference>
<keyword evidence="2" id="KW-0964">Secreted</keyword>
<dbReference type="InterPro" id="IPR042235">
    <property type="entry name" value="ZP-C_dom"/>
</dbReference>
<name>A0AAY5EAT8_ELEEL</name>